<reference evidence="3 4" key="1">
    <citation type="submission" date="2020-09" db="EMBL/GenBank/DDBJ databases">
        <title>Echinicola sp. CAU 1574 isolated from sand of Sido Beach.</title>
        <authorList>
            <person name="Kim W."/>
        </authorList>
    </citation>
    <scope>NUCLEOTIDE SEQUENCE [LARGE SCALE GENOMIC DNA]</scope>
    <source>
        <strain evidence="3 4">CAU 1574</strain>
    </source>
</reference>
<dbReference type="RefSeq" id="WP_192010204.1">
    <property type="nucleotide sequence ID" value="NZ_JACYTQ010000003.1"/>
</dbReference>
<name>A0ABR9AKV1_9BACT</name>
<dbReference type="Pfam" id="PF01541">
    <property type="entry name" value="GIY-YIG"/>
    <property type="match status" value="1"/>
</dbReference>
<comment type="caution">
    <text evidence="3">The sequence shown here is derived from an EMBL/GenBank/DDBJ whole genome shotgun (WGS) entry which is preliminary data.</text>
</comment>
<protein>
    <submittedName>
        <fullName evidence="3">GIY-YIG nuclease family protein</fullName>
    </submittedName>
</protein>
<feature type="domain" description="GIY-YIG" evidence="2">
    <location>
        <begin position="3"/>
        <end position="79"/>
    </location>
</feature>
<dbReference type="PROSITE" id="PS50164">
    <property type="entry name" value="GIY_YIG"/>
    <property type="match status" value="1"/>
</dbReference>
<dbReference type="EMBL" id="JACYTQ010000003">
    <property type="protein sequence ID" value="MBD8489325.1"/>
    <property type="molecule type" value="Genomic_DNA"/>
</dbReference>
<dbReference type="Proteomes" id="UP000647133">
    <property type="component" value="Unassembled WGS sequence"/>
</dbReference>
<dbReference type="PANTHER" id="PTHR34477">
    <property type="entry name" value="UPF0213 PROTEIN YHBQ"/>
    <property type="match status" value="1"/>
</dbReference>
<dbReference type="Gene3D" id="3.40.1440.10">
    <property type="entry name" value="GIY-YIG endonuclease"/>
    <property type="match status" value="1"/>
</dbReference>
<sequence>MEDIFTVYVLFSKSSGKTYTGMTSDLINRFHSHNTFAKKGFTVKYRPWIVIHTEIFNSKSKALQREKELKTGKGREWIKSNILPYHNNH</sequence>
<dbReference type="CDD" id="cd10449">
    <property type="entry name" value="GIY-YIG_SLX1_like"/>
    <property type="match status" value="1"/>
</dbReference>
<evidence type="ECO:0000313" key="4">
    <source>
        <dbReference type="Proteomes" id="UP000647133"/>
    </source>
</evidence>
<dbReference type="InterPro" id="IPR050190">
    <property type="entry name" value="UPF0213_domain"/>
</dbReference>
<dbReference type="InterPro" id="IPR000305">
    <property type="entry name" value="GIY-YIG_endonuc"/>
</dbReference>
<organism evidence="3 4">
    <name type="scientific">Echinicola arenosa</name>
    <dbReference type="NCBI Taxonomy" id="2774144"/>
    <lineage>
        <taxon>Bacteria</taxon>
        <taxon>Pseudomonadati</taxon>
        <taxon>Bacteroidota</taxon>
        <taxon>Cytophagia</taxon>
        <taxon>Cytophagales</taxon>
        <taxon>Cyclobacteriaceae</taxon>
        <taxon>Echinicola</taxon>
    </lineage>
</organism>
<accession>A0ABR9AKV1</accession>
<keyword evidence="4" id="KW-1185">Reference proteome</keyword>
<evidence type="ECO:0000313" key="3">
    <source>
        <dbReference type="EMBL" id="MBD8489325.1"/>
    </source>
</evidence>
<evidence type="ECO:0000256" key="1">
    <source>
        <dbReference type="ARBA" id="ARBA00007435"/>
    </source>
</evidence>
<comment type="similarity">
    <text evidence="1">Belongs to the UPF0213 family.</text>
</comment>
<gene>
    <name evidence="3" type="ORF">IFO69_11275</name>
</gene>
<evidence type="ECO:0000259" key="2">
    <source>
        <dbReference type="PROSITE" id="PS50164"/>
    </source>
</evidence>
<dbReference type="InterPro" id="IPR035901">
    <property type="entry name" value="GIY-YIG_endonuc_sf"/>
</dbReference>
<dbReference type="PANTHER" id="PTHR34477:SF5">
    <property type="entry name" value="BSL5627 PROTEIN"/>
    <property type="match status" value="1"/>
</dbReference>
<dbReference type="SUPFAM" id="SSF82771">
    <property type="entry name" value="GIY-YIG endonuclease"/>
    <property type="match status" value="1"/>
</dbReference>
<proteinExistence type="inferred from homology"/>